<dbReference type="AlphaFoldDB" id="A0A3B1DI68"/>
<protein>
    <recommendedName>
        <fullName evidence="3">Tyr recombinase domain-containing protein</fullName>
    </recommendedName>
</protein>
<reference evidence="4" key="1">
    <citation type="submission" date="2018-06" db="EMBL/GenBank/DDBJ databases">
        <authorList>
            <person name="Zhirakovskaya E."/>
        </authorList>
    </citation>
    <scope>NUCLEOTIDE SEQUENCE</scope>
</reference>
<dbReference type="EMBL" id="UOGL01000659">
    <property type="protein sequence ID" value="VAX42476.1"/>
    <property type="molecule type" value="Genomic_DNA"/>
</dbReference>
<dbReference type="Gene3D" id="1.10.443.10">
    <property type="entry name" value="Intergrase catalytic core"/>
    <property type="match status" value="1"/>
</dbReference>
<dbReference type="SUPFAM" id="SSF56349">
    <property type="entry name" value="DNA breaking-rejoining enzymes"/>
    <property type="match status" value="1"/>
</dbReference>
<feature type="region of interest" description="Disordered" evidence="2">
    <location>
        <begin position="141"/>
        <end position="161"/>
    </location>
</feature>
<evidence type="ECO:0000256" key="2">
    <source>
        <dbReference type="SAM" id="MobiDB-lite"/>
    </source>
</evidence>
<proteinExistence type="predicted"/>
<dbReference type="PROSITE" id="PS51898">
    <property type="entry name" value="TYR_RECOMBINASE"/>
    <property type="match status" value="1"/>
</dbReference>
<dbReference type="GO" id="GO:0006310">
    <property type="term" value="P:DNA recombination"/>
    <property type="evidence" value="ECO:0007669"/>
    <property type="project" value="UniProtKB-KW"/>
</dbReference>
<name>A0A3B1DI68_9ZZZZ</name>
<dbReference type="InterPro" id="IPR002104">
    <property type="entry name" value="Integrase_catalytic"/>
</dbReference>
<feature type="compositionally biased region" description="Polar residues" evidence="2">
    <location>
        <begin position="147"/>
        <end position="161"/>
    </location>
</feature>
<evidence type="ECO:0000313" key="4">
    <source>
        <dbReference type="EMBL" id="VAX42476.1"/>
    </source>
</evidence>
<evidence type="ECO:0000256" key="1">
    <source>
        <dbReference type="ARBA" id="ARBA00023172"/>
    </source>
</evidence>
<dbReference type="Pfam" id="PF00589">
    <property type="entry name" value="Phage_integrase"/>
    <property type="match status" value="1"/>
</dbReference>
<dbReference type="GO" id="GO:0015074">
    <property type="term" value="P:DNA integration"/>
    <property type="evidence" value="ECO:0007669"/>
    <property type="project" value="InterPro"/>
</dbReference>
<dbReference type="GO" id="GO:0003677">
    <property type="term" value="F:DNA binding"/>
    <property type="evidence" value="ECO:0007669"/>
    <property type="project" value="InterPro"/>
</dbReference>
<evidence type="ECO:0000259" key="3">
    <source>
        <dbReference type="PROSITE" id="PS51898"/>
    </source>
</evidence>
<dbReference type="InterPro" id="IPR011010">
    <property type="entry name" value="DNA_brk_join_enz"/>
</dbReference>
<gene>
    <name evidence="4" type="ORF">MNBD_PLANCTO02-1854</name>
</gene>
<organism evidence="4">
    <name type="scientific">hydrothermal vent metagenome</name>
    <dbReference type="NCBI Taxonomy" id="652676"/>
    <lineage>
        <taxon>unclassified sequences</taxon>
        <taxon>metagenomes</taxon>
        <taxon>ecological metagenomes</taxon>
    </lineage>
</organism>
<accession>A0A3B1DI68</accession>
<keyword evidence="1" id="KW-0233">DNA recombination</keyword>
<feature type="non-terminal residue" evidence="4">
    <location>
        <position position="1"/>
    </location>
</feature>
<feature type="domain" description="Tyr recombinase" evidence="3">
    <location>
        <begin position="1"/>
        <end position="125"/>
    </location>
</feature>
<sequence>RTTKGKRSRTIPIHAGLKKILAGMSRHRDGFLFHGPRGGRLKPDTIRNVFIRYVIMPLKEQFPTSDGETGFEHGRLHSFRHYFVSECCRQGIPEARIMDWVGHKDSKILARYRHLRPEDGQHQMQGLNLITFEAPATSESIEVPATKRSTAGNNTGVSDSL</sequence>
<dbReference type="InterPro" id="IPR013762">
    <property type="entry name" value="Integrase-like_cat_sf"/>
</dbReference>